<dbReference type="OrthoDB" id="1189274at2"/>
<keyword evidence="1" id="KW-1133">Transmembrane helix</keyword>
<evidence type="ECO:0000313" key="2">
    <source>
        <dbReference type="EMBL" id="TMM30380.1"/>
    </source>
</evidence>
<reference evidence="2 3" key="1">
    <citation type="submission" date="2019-05" db="EMBL/GenBank/DDBJ databases">
        <title>Polaribacter aestuariivivens sp. nov., isolated from a tidal flat.</title>
        <authorList>
            <person name="Yoon J.-H."/>
        </authorList>
    </citation>
    <scope>NUCLEOTIDE SEQUENCE [LARGE SCALE GENOMIC DNA]</scope>
    <source>
        <strain evidence="2 3">DBTF-3</strain>
    </source>
</reference>
<dbReference type="RefSeq" id="WP_138535332.1">
    <property type="nucleotide sequence ID" value="NZ_VANR01000003.1"/>
</dbReference>
<name>A0A5S3N551_9FLAO</name>
<dbReference type="EMBL" id="VANR01000003">
    <property type="protein sequence ID" value="TMM30380.1"/>
    <property type="molecule type" value="Genomic_DNA"/>
</dbReference>
<feature type="transmembrane region" description="Helical" evidence="1">
    <location>
        <begin position="115"/>
        <end position="135"/>
    </location>
</feature>
<evidence type="ECO:0000313" key="3">
    <source>
        <dbReference type="Proteomes" id="UP000307140"/>
    </source>
</evidence>
<comment type="caution">
    <text evidence="2">The sequence shown here is derived from an EMBL/GenBank/DDBJ whole genome shotgun (WGS) entry which is preliminary data.</text>
</comment>
<dbReference type="Proteomes" id="UP000307140">
    <property type="component" value="Unassembled WGS sequence"/>
</dbReference>
<keyword evidence="3" id="KW-1185">Reference proteome</keyword>
<keyword evidence="1" id="KW-0812">Transmembrane</keyword>
<gene>
    <name evidence="2" type="ORF">FDT66_06355</name>
</gene>
<evidence type="ECO:0000256" key="1">
    <source>
        <dbReference type="SAM" id="Phobius"/>
    </source>
</evidence>
<protein>
    <submittedName>
        <fullName evidence="2">Uncharacterized protein</fullName>
    </submittedName>
</protein>
<dbReference type="AlphaFoldDB" id="A0A5S3N551"/>
<proteinExistence type="predicted"/>
<accession>A0A5S3N551</accession>
<keyword evidence="1" id="KW-0472">Membrane</keyword>
<sequence>MKYWIISETAENKKYLIANEKNIWITEQSIDADIESLIEQKNVQNVAIYRYSIIKNLIFINDDSSMLIEFKSDEDKEEIELFINATIYEDVKSFFSENLLHSKVKNYSIVKQIQPAGIGFLIFTGITIFLYNIAIGLQNGEEMRTSGRRGWVKKIFVGIADILGPIGSLIVGGLISLFFIYIVFKTIKNPKEGKVIKLDNFTEAKF</sequence>
<organism evidence="2 3">
    <name type="scientific">Polaribacter aestuariivivens</name>
    <dbReference type="NCBI Taxonomy" id="2304626"/>
    <lineage>
        <taxon>Bacteria</taxon>
        <taxon>Pseudomonadati</taxon>
        <taxon>Bacteroidota</taxon>
        <taxon>Flavobacteriia</taxon>
        <taxon>Flavobacteriales</taxon>
        <taxon>Flavobacteriaceae</taxon>
    </lineage>
</organism>
<feature type="transmembrane region" description="Helical" evidence="1">
    <location>
        <begin position="155"/>
        <end position="184"/>
    </location>
</feature>